<evidence type="ECO:0000256" key="1">
    <source>
        <dbReference type="SAM" id="Phobius"/>
    </source>
</evidence>
<feature type="transmembrane region" description="Helical" evidence="1">
    <location>
        <begin position="37"/>
        <end position="61"/>
    </location>
</feature>
<feature type="transmembrane region" description="Helical" evidence="1">
    <location>
        <begin position="70"/>
        <end position="88"/>
    </location>
</feature>
<dbReference type="EMBL" id="VWXF01000001">
    <property type="protein sequence ID" value="NIF20915.1"/>
    <property type="molecule type" value="Genomic_DNA"/>
</dbReference>
<dbReference type="RefSeq" id="WP_167012770.1">
    <property type="nucleotide sequence ID" value="NZ_VWXF01000001.1"/>
</dbReference>
<reference evidence="2 3" key="1">
    <citation type="journal article" date="2019" name="bioRxiv">
        <title>Bacteria contribute to plant secondary compound degradation in a generalist herbivore system.</title>
        <authorList>
            <person name="Francoeur C.B."/>
            <person name="Khadempour L."/>
            <person name="Moreira-Soto R.D."/>
            <person name="Gotting K."/>
            <person name="Book A.J."/>
            <person name="Pinto-Tomas A.A."/>
            <person name="Keefover-Ring K."/>
            <person name="Currie C.R."/>
        </authorList>
    </citation>
    <scope>NUCLEOTIDE SEQUENCE [LARGE SCALE GENOMIC DNA]</scope>
    <source>
        <strain evidence="2">Acro-835</strain>
    </source>
</reference>
<evidence type="ECO:0000313" key="2">
    <source>
        <dbReference type="EMBL" id="NIF20915.1"/>
    </source>
</evidence>
<keyword evidence="1" id="KW-0812">Transmembrane</keyword>
<protein>
    <submittedName>
        <fullName evidence="2">Uncharacterized protein</fullName>
    </submittedName>
</protein>
<comment type="caution">
    <text evidence="2">The sequence shown here is derived from an EMBL/GenBank/DDBJ whole genome shotgun (WGS) entry which is preliminary data.</text>
</comment>
<sequence>MSDAISTQQPAEPYGNRNVINTRILIFLSIGLNPVSFLIGLSTTLLFSAIISCGFAVALFVSDRKYLRSVNAYVPHWGWFFLFPVYLFKRQRHNGVGLLWFWMWFVSYVITMFILPKIVMALYSGHTA</sequence>
<accession>A0ABX0R689</accession>
<keyword evidence="1" id="KW-0472">Membrane</keyword>
<keyword evidence="3" id="KW-1185">Reference proteome</keyword>
<evidence type="ECO:0000313" key="3">
    <source>
        <dbReference type="Proteomes" id="UP001515683"/>
    </source>
</evidence>
<feature type="transmembrane region" description="Helical" evidence="1">
    <location>
        <begin position="100"/>
        <end position="123"/>
    </location>
</feature>
<name>A0ABX0R689_9GAMM</name>
<proteinExistence type="predicted"/>
<organism evidence="2 3">
    <name type="scientific">Candidatus Pantoea multigeneris</name>
    <dbReference type="NCBI Taxonomy" id="2608357"/>
    <lineage>
        <taxon>Bacteria</taxon>
        <taxon>Pseudomonadati</taxon>
        <taxon>Pseudomonadota</taxon>
        <taxon>Gammaproteobacteria</taxon>
        <taxon>Enterobacterales</taxon>
        <taxon>Erwiniaceae</taxon>
        <taxon>Pantoea</taxon>
    </lineage>
</organism>
<dbReference type="Proteomes" id="UP001515683">
    <property type="component" value="Unassembled WGS sequence"/>
</dbReference>
<keyword evidence="1" id="KW-1133">Transmembrane helix</keyword>
<gene>
    <name evidence="2" type="ORF">F3J40_04710</name>
</gene>